<dbReference type="Proteomes" id="UP000469011">
    <property type="component" value="Unassembled WGS sequence"/>
</dbReference>
<dbReference type="RefSeq" id="WP_163460755.1">
    <property type="nucleotide sequence ID" value="NZ_JAAAMG010000001.1"/>
</dbReference>
<evidence type="ECO:0000313" key="1">
    <source>
        <dbReference type="EMBL" id="NDW03149.1"/>
    </source>
</evidence>
<accession>A0A6N9SZL3</accession>
<keyword evidence="2" id="KW-1185">Reference proteome</keyword>
<proteinExistence type="predicted"/>
<reference evidence="1 2" key="1">
    <citation type="submission" date="2020-01" db="EMBL/GenBank/DDBJ databases">
        <title>Jiella pacifica sp. nov.</title>
        <authorList>
            <person name="Xue Z."/>
            <person name="Zhu S."/>
            <person name="Chen J."/>
            <person name="Yang J."/>
        </authorList>
    </citation>
    <scope>NUCLEOTIDE SEQUENCE [LARGE SCALE GENOMIC DNA]</scope>
    <source>
        <strain evidence="1 2">40Bstr34</strain>
    </source>
</reference>
<gene>
    <name evidence="1" type="ORF">GTK09_01800</name>
</gene>
<dbReference type="EMBL" id="JAAAMG010000001">
    <property type="protein sequence ID" value="NDW03149.1"/>
    <property type="molecule type" value="Genomic_DNA"/>
</dbReference>
<comment type="caution">
    <text evidence="1">The sequence shown here is derived from an EMBL/GenBank/DDBJ whole genome shotgun (WGS) entry which is preliminary data.</text>
</comment>
<name>A0A6N9SZL3_9HYPH</name>
<protein>
    <submittedName>
        <fullName evidence="1">Uncharacterized protein</fullName>
    </submittedName>
</protein>
<dbReference type="AlphaFoldDB" id="A0A6N9SZL3"/>
<sequence>MASPTDVFDERRVGVAGRGRPYIGDAANAVLAWLKGVVAVIRAAIASLFGDLEPSGHRSMSL</sequence>
<evidence type="ECO:0000313" key="2">
    <source>
        <dbReference type="Proteomes" id="UP000469011"/>
    </source>
</evidence>
<organism evidence="1 2">
    <name type="scientific">Jiella pacifica</name>
    <dbReference type="NCBI Taxonomy" id="2696469"/>
    <lineage>
        <taxon>Bacteria</taxon>
        <taxon>Pseudomonadati</taxon>
        <taxon>Pseudomonadota</taxon>
        <taxon>Alphaproteobacteria</taxon>
        <taxon>Hyphomicrobiales</taxon>
        <taxon>Aurantimonadaceae</taxon>
        <taxon>Jiella</taxon>
    </lineage>
</organism>